<comment type="pathway">
    <text evidence="2">Secondary metabolite biosynthesis.</text>
</comment>
<keyword evidence="11" id="KW-1185">Reference proteome</keyword>
<keyword evidence="8" id="KW-0503">Monooxygenase</keyword>
<dbReference type="PANTHER" id="PTHR46300">
    <property type="entry name" value="P450, PUTATIVE (EUROFUNG)-RELATED-RELATED"/>
    <property type="match status" value="1"/>
</dbReference>
<evidence type="ECO:0000256" key="1">
    <source>
        <dbReference type="ARBA" id="ARBA00001971"/>
    </source>
</evidence>
<dbReference type="InterPro" id="IPR036396">
    <property type="entry name" value="Cyt_P450_sf"/>
</dbReference>
<feature type="binding site" description="axial binding residue" evidence="9">
    <location>
        <position position="437"/>
    </location>
    <ligand>
        <name>heme</name>
        <dbReference type="ChEBI" id="CHEBI:30413"/>
    </ligand>
    <ligandPart>
        <name>Fe</name>
        <dbReference type="ChEBI" id="CHEBI:18248"/>
    </ligandPart>
</feature>
<dbReference type="Gene3D" id="1.10.630.10">
    <property type="entry name" value="Cytochrome P450"/>
    <property type="match status" value="1"/>
</dbReference>
<dbReference type="InterPro" id="IPR050364">
    <property type="entry name" value="Cytochrome_P450_fung"/>
</dbReference>
<comment type="cofactor">
    <cofactor evidence="1 9">
        <name>heme</name>
        <dbReference type="ChEBI" id="CHEBI:30413"/>
    </cofactor>
</comment>
<dbReference type="CDD" id="cd11065">
    <property type="entry name" value="CYP64-like"/>
    <property type="match status" value="1"/>
</dbReference>
<evidence type="ECO:0000256" key="6">
    <source>
        <dbReference type="ARBA" id="ARBA00023002"/>
    </source>
</evidence>
<dbReference type="GO" id="GO:0016705">
    <property type="term" value="F:oxidoreductase activity, acting on paired donors, with incorporation or reduction of molecular oxygen"/>
    <property type="evidence" value="ECO:0007669"/>
    <property type="project" value="InterPro"/>
</dbReference>
<accession>A0AAW0E178</accession>
<dbReference type="Proteomes" id="UP001362999">
    <property type="component" value="Unassembled WGS sequence"/>
</dbReference>
<name>A0AAW0E178_9AGAR</name>
<evidence type="ECO:0000256" key="2">
    <source>
        <dbReference type="ARBA" id="ARBA00005179"/>
    </source>
</evidence>
<keyword evidence="5 9" id="KW-0479">Metal-binding</keyword>
<evidence type="ECO:0000256" key="3">
    <source>
        <dbReference type="ARBA" id="ARBA00010617"/>
    </source>
</evidence>
<proteinExistence type="inferred from homology"/>
<evidence type="ECO:0000313" key="11">
    <source>
        <dbReference type="Proteomes" id="UP001362999"/>
    </source>
</evidence>
<dbReference type="SUPFAM" id="SSF48264">
    <property type="entry name" value="Cytochrome P450"/>
    <property type="match status" value="1"/>
</dbReference>
<dbReference type="GO" id="GO:0004497">
    <property type="term" value="F:monooxygenase activity"/>
    <property type="evidence" value="ECO:0007669"/>
    <property type="project" value="UniProtKB-KW"/>
</dbReference>
<keyword evidence="4 9" id="KW-0349">Heme</keyword>
<evidence type="ECO:0000256" key="5">
    <source>
        <dbReference type="ARBA" id="ARBA00022723"/>
    </source>
</evidence>
<dbReference type="Pfam" id="PF00067">
    <property type="entry name" value="p450"/>
    <property type="match status" value="1"/>
</dbReference>
<organism evidence="10 11">
    <name type="scientific">Favolaschia claudopus</name>
    <dbReference type="NCBI Taxonomy" id="2862362"/>
    <lineage>
        <taxon>Eukaryota</taxon>
        <taxon>Fungi</taxon>
        <taxon>Dikarya</taxon>
        <taxon>Basidiomycota</taxon>
        <taxon>Agaricomycotina</taxon>
        <taxon>Agaricomycetes</taxon>
        <taxon>Agaricomycetidae</taxon>
        <taxon>Agaricales</taxon>
        <taxon>Marasmiineae</taxon>
        <taxon>Mycenaceae</taxon>
        <taxon>Favolaschia</taxon>
    </lineage>
</organism>
<dbReference type="InterPro" id="IPR002401">
    <property type="entry name" value="Cyt_P450_E_grp-I"/>
</dbReference>
<dbReference type="PANTHER" id="PTHR46300:SF6">
    <property type="entry name" value="CYTOCHROME P450 2C30"/>
    <property type="match status" value="1"/>
</dbReference>
<protein>
    <submittedName>
        <fullName evidence="10">Cytochrome P450</fullName>
    </submittedName>
</protein>
<comment type="caution">
    <text evidence="10">The sequence shown here is derived from an EMBL/GenBank/DDBJ whole genome shotgun (WGS) entry which is preliminary data.</text>
</comment>
<sequence>MSNSYLAIELSAGILLLLAYQKLYKLYKDHRPPGPSGLPIIGNIHQIRTRPWLAFTEWSHKYGPLFRINVAGQTTIILNSHKAATDLLDRRSALYSDRPRNIVTRILTGDMVFAFSQIGPIWRRMRKAAHDATGPQIVKTYHPLMEREALALTSQMLNFPTQFNDHIKRASASLLMAIVYGTPIMHSDDPLVEAIQQHVARNLASAAPGAFLVEYFTWMEKLPRWMCKWRRDAEYWFEKDSAMLNGLFVDSKARQESGDDVPCVVATLIENMDEEGLSEADAAWLGATLFSAGAETSSGQMEWFMISMILHPEAQKAAQHQIDDVVGRGRMPTLEDYEHLPYVRALVKELLRWRPVLPLGVPHRLSQDDWYEGHYIPKDSIVIPNVWALNHDPVVYGEDAEEFRPERHLNDAGNLNTPTKDTHDESHFSYGFGKRICVGRHVANRSLFIEIATILWSFDIRAPLDESGKTILPDSKPKRDGSLVLRPDHFRCEITPRFPDVSVVIRMYLDDEQLSKS</sequence>
<evidence type="ECO:0000256" key="9">
    <source>
        <dbReference type="PIRSR" id="PIRSR602401-1"/>
    </source>
</evidence>
<dbReference type="EMBL" id="JAWWNJ010000004">
    <property type="protein sequence ID" value="KAK7057911.1"/>
    <property type="molecule type" value="Genomic_DNA"/>
</dbReference>
<dbReference type="AlphaFoldDB" id="A0AAW0E178"/>
<dbReference type="InterPro" id="IPR001128">
    <property type="entry name" value="Cyt_P450"/>
</dbReference>
<evidence type="ECO:0000256" key="4">
    <source>
        <dbReference type="ARBA" id="ARBA00022617"/>
    </source>
</evidence>
<keyword evidence="7 9" id="KW-0408">Iron</keyword>
<keyword evidence="6" id="KW-0560">Oxidoreductase</keyword>
<reference evidence="10 11" key="1">
    <citation type="journal article" date="2024" name="J Genomics">
        <title>Draft genome sequencing and assembly of Favolaschia claudopus CIRM-BRFM 2984 isolated from oak limbs.</title>
        <authorList>
            <person name="Navarro D."/>
            <person name="Drula E."/>
            <person name="Chaduli D."/>
            <person name="Cazenave R."/>
            <person name="Ahrendt S."/>
            <person name="Wang J."/>
            <person name="Lipzen A."/>
            <person name="Daum C."/>
            <person name="Barry K."/>
            <person name="Grigoriev I.V."/>
            <person name="Favel A."/>
            <person name="Rosso M.N."/>
            <person name="Martin F."/>
        </authorList>
    </citation>
    <scope>NUCLEOTIDE SEQUENCE [LARGE SCALE GENOMIC DNA]</scope>
    <source>
        <strain evidence="10 11">CIRM-BRFM 2984</strain>
    </source>
</reference>
<gene>
    <name evidence="10" type="ORF">R3P38DRAFT_2497438</name>
</gene>
<dbReference type="GO" id="GO:0020037">
    <property type="term" value="F:heme binding"/>
    <property type="evidence" value="ECO:0007669"/>
    <property type="project" value="InterPro"/>
</dbReference>
<dbReference type="PRINTS" id="PR00385">
    <property type="entry name" value="P450"/>
</dbReference>
<dbReference type="GO" id="GO:0005506">
    <property type="term" value="F:iron ion binding"/>
    <property type="evidence" value="ECO:0007669"/>
    <property type="project" value="InterPro"/>
</dbReference>
<comment type="similarity">
    <text evidence="3">Belongs to the cytochrome P450 family.</text>
</comment>
<evidence type="ECO:0000256" key="7">
    <source>
        <dbReference type="ARBA" id="ARBA00023004"/>
    </source>
</evidence>
<evidence type="ECO:0000313" key="10">
    <source>
        <dbReference type="EMBL" id="KAK7057911.1"/>
    </source>
</evidence>
<dbReference type="PRINTS" id="PR00463">
    <property type="entry name" value="EP450I"/>
</dbReference>
<evidence type="ECO:0000256" key="8">
    <source>
        <dbReference type="ARBA" id="ARBA00023033"/>
    </source>
</evidence>